<dbReference type="GO" id="GO:0046872">
    <property type="term" value="F:metal ion binding"/>
    <property type="evidence" value="ECO:0007669"/>
    <property type="project" value="UniProtKB-KW"/>
</dbReference>
<dbReference type="EC" id="3.1.4.-" evidence="2"/>
<dbReference type="SUPFAM" id="SSF56300">
    <property type="entry name" value="Metallo-dependent phosphatases"/>
    <property type="match status" value="1"/>
</dbReference>
<dbReference type="AlphaFoldDB" id="A0A395W7S7"/>
<evidence type="ECO:0000313" key="5">
    <source>
        <dbReference type="Proteomes" id="UP000265489"/>
    </source>
</evidence>
<comment type="caution">
    <text evidence="4">The sequence shown here is derived from an EMBL/GenBank/DDBJ whole genome shotgun (WGS) entry which is preliminary data.</text>
</comment>
<protein>
    <recommendedName>
        <fullName evidence="2">Phosphoesterase</fullName>
        <ecNumber evidence="2">3.1.4.-</ecNumber>
    </recommendedName>
</protein>
<keyword evidence="2" id="KW-0479">Metal-binding</keyword>
<evidence type="ECO:0000259" key="3">
    <source>
        <dbReference type="Pfam" id="PF12850"/>
    </source>
</evidence>
<proteinExistence type="inferred from homology"/>
<feature type="domain" description="Calcineurin-like phosphoesterase" evidence="3">
    <location>
        <begin position="1"/>
        <end position="157"/>
    </location>
</feature>
<dbReference type="InterPro" id="IPR029052">
    <property type="entry name" value="Metallo-depent_PP-like"/>
</dbReference>
<dbReference type="GeneID" id="66579509"/>
<dbReference type="InterPro" id="IPR041802">
    <property type="entry name" value="MPP_YfcE"/>
</dbReference>
<accession>A0A395W7S7</accession>
<dbReference type="GO" id="GO:0016787">
    <property type="term" value="F:hydrolase activity"/>
    <property type="evidence" value="ECO:0007669"/>
    <property type="project" value="UniProtKB-UniRule"/>
</dbReference>
<dbReference type="InterPro" id="IPR024654">
    <property type="entry name" value="Calcineurin-like_PHP_lpxH"/>
</dbReference>
<organism evidence="4 5">
    <name type="scientific">Holdemanella biformis</name>
    <dbReference type="NCBI Taxonomy" id="1735"/>
    <lineage>
        <taxon>Bacteria</taxon>
        <taxon>Bacillati</taxon>
        <taxon>Bacillota</taxon>
        <taxon>Erysipelotrichia</taxon>
        <taxon>Erysipelotrichales</taxon>
        <taxon>Erysipelotrichaceae</taxon>
        <taxon>Holdemanella</taxon>
    </lineage>
</organism>
<comment type="cofactor">
    <cofactor evidence="2">
        <name>a divalent metal cation</name>
        <dbReference type="ChEBI" id="CHEBI:60240"/>
    </cofactor>
</comment>
<dbReference type="NCBIfam" id="TIGR00040">
    <property type="entry name" value="yfcE"/>
    <property type="match status" value="1"/>
</dbReference>
<dbReference type="RefSeq" id="WP_118324849.1">
    <property type="nucleotide sequence ID" value="NZ_JAJFOZ010000014.1"/>
</dbReference>
<comment type="similarity">
    <text evidence="1 2">Belongs to the metallophosphoesterase superfamily. YfcE family.</text>
</comment>
<evidence type="ECO:0000313" key="4">
    <source>
        <dbReference type="EMBL" id="RGU92581.1"/>
    </source>
</evidence>
<dbReference type="Proteomes" id="UP000265489">
    <property type="component" value="Unassembled WGS sequence"/>
</dbReference>
<dbReference type="EMBL" id="QRYQ01000005">
    <property type="protein sequence ID" value="RGU92581.1"/>
    <property type="molecule type" value="Genomic_DNA"/>
</dbReference>
<dbReference type="PANTHER" id="PTHR11124">
    <property type="entry name" value="VACUOLAR SORTING PROTEIN VPS29"/>
    <property type="match status" value="1"/>
</dbReference>
<dbReference type="Gene3D" id="3.60.21.10">
    <property type="match status" value="1"/>
</dbReference>
<evidence type="ECO:0000256" key="2">
    <source>
        <dbReference type="RuleBase" id="RU362039"/>
    </source>
</evidence>
<reference evidence="4 5" key="1">
    <citation type="submission" date="2018-08" db="EMBL/GenBank/DDBJ databases">
        <title>A genome reference for cultivated species of the human gut microbiota.</title>
        <authorList>
            <person name="Zou Y."/>
            <person name="Xue W."/>
            <person name="Luo G."/>
        </authorList>
    </citation>
    <scope>NUCLEOTIDE SEQUENCE [LARGE SCALE GENOMIC DNA]</scope>
    <source>
        <strain evidence="4 5">AF15-20</strain>
    </source>
</reference>
<evidence type="ECO:0000256" key="1">
    <source>
        <dbReference type="ARBA" id="ARBA00008950"/>
    </source>
</evidence>
<sequence>MKYMIASDIHGSSYYCQKLMNAYKYEKPDRLILLGDILYHGPRNDLPKDYAPKKVIEMLNSISDSILCVRGNCDCEVDQMVLDFPCLADYSVLDINGLFIYCTHGHLEPVKLKMGDILLCGHTHVPAIEDRDGIIYMNPGSVSIPKENSPHSYMILEDCVFTWKNLETLSQYRYKEFPKSK</sequence>
<name>A0A395W7S7_9FIRM</name>
<dbReference type="CDD" id="cd00841">
    <property type="entry name" value="MPP_YfcE"/>
    <property type="match status" value="1"/>
</dbReference>
<dbReference type="Pfam" id="PF12850">
    <property type="entry name" value="Metallophos_2"/>
    <property type="match status" value="1"/>
</dbReference>
<dbReference type="InterPro" id="IPR000979">
    <property type="entry name" value="Phosphodiesterase_MJ0936/Vps29"/>
</dbReference>
<dbReference type="NCBIfam" id="NF006988">
    <property type="entry name" value="PRK09453.1"/>
    <property type="match status" value="1"/>
</dbReference>
<gene>
    <name evidence="4" type="ORF">DWW32_03965</name>
</gene>